<dbReference type="Gene3D" id="3.40.50.1000">
    <property type="entry name" value="HAD superfamily/HAD-like"/>
    <property type="match status" value="1"/>
</dbReference>
<sequence>MHADAVVLDVDGVLVDVADSYRRAIIETVERRHGGTIERATIQRFKDAGGFNNDWELTDAAALFVLAREAGYAGDTAEFTDAIAAHEESGLAGGRAVLREAAERDGFDADAIEAEWDPEGVRETFQALYLGADLYREIEGGEPPFDAPGYIHDEPVILEPSTVEALQSRFSVGVLTGRPEAEAEIALERAGLSVPEDHRFTMDDWDEGKPHPHALVTLAERFGAESAAFVGDTLDDVRTAVNAAEADDSRTYHGVGVLTGGLTGESGRRKYEAEGAAAVVDSVNDLPPLLD</sequence>
<evidence type="ECO:0000313" key="3">
    <source>
        <dbReference type="Proteomes" id="UP000823736"/>
    </source>
</evidence>
<dbReference type="SUPFAM" id="SSF56784">
    <property type="entry name" value="HAD-like"/>
    <property type="match status" value="1"/>
</dbReference>
<dbReference type="SFLD" id="SFLDS00003">
    <property type="entry name" value="Haloacid_Dehalogenase"/>
    <property type="match status" value="1"/>
</dbReference>
<dbReference type="Pfam" id="PF00702">
    <property type="entry name" value="Hydrolase"/>
    <property type="match status" value="1"/>
</dbReference>
<dbReference type="OrthoDB" id="8384at2157"/>
<dbReference type="CDD" id="cd01427">
    <property type="entry name" value="HAD_like"/>
    <property type="match status" value="1"/>
</dbReference>
<dbReference type="GO" id="GO:0006281">
    <property type="term" value="P:DNA repair"/>
    <property type="evidence" value="ECO:0007669"/>
    <property type="project" value="TreeGrafter"/>
</dbReference>
<proteinExistence type="inferred from homology"/>
<name>A0A8T4GXN9_9EURY</name>
<dbReference type="Proteomes" id="UP000823736">
    <property type="component" value="Unassembled WGS sequence"/>
</dbReference>
<dbReference type="InterPro" id="IPR023214">
    <property type="entry name" value="HAD_sf"/>
</dbReference>
<evidence type="ECO:0000313" key="2">
    <source>
        <dbReference type="EMBL" id="MBP1987749.1"/>
    </source>
</evidence>
<dbReference type="AlphaFoldDB" id="A0A8T4GXN9"/>
<dbReference type="InterPro" id="IPR006438">
    <property type="entry name" value="HAD-SF_TIGR01548"/>
</dbReference>
<reference evidence="2" key="1">
    <citation type="submission" date="2021-03" db="EMBL/GenBank/DDBJ databases">
        <title>Genomic Encyclopedia of Type Strains, Phase IV (KMG-IV): sequencing the most valuable type-strain genomes for metagenomic binning, comparative biology and taxonomic classification.</title>
        <authorList>
            <person name="Goeker M."/>
        </authorList>
    </citation>
    <scope>NUCLEOTIDE SEQUENCE</scope>
    <source>
        <strain evidence="2">DSM 26232</strain>
    </source>
</reference>
<dbReference type="InterPro" id="IPR036412">
    <property type="entry name" value="HAD-like_sf"/>
</dbReference>
<dbReference type="GO" id="GO:0008967">
    <property type="term" value="F:phosphoglycolate phosphatase activity"/>
    <property type="evidence" value="ECO:0007669"/>
    <property type="project" value="TreeGrafter"/>
</dbReference>
<dbReference type="EMBL" id="JAGGLC010000005">
    <property type="protein sequence ID" value="MBP1987749.1"/>
    <property type="molecule type" value="Genomic_DNA"/>
</dbReference>
<dbReference type="NCBIfam" id="TIGR01548">
    <property type="entry name" value="HAD-SF-IA-hyp1"/>
    <property type="match status" value="1"/>
</dbReference>
<dbReference type="InterPro" id="IPR006439">
    <property type="entry name" value="HAD-SF_hydro_IA"/>
</dbReference>
<dbReference type="RefSeq" id="WP_209492118.1">
    <property type="nucleotide sequence ID" value="NZ_JAGGLC010000005.1"/>
</dbReference>
<comment type="similarity">
    <text evidence="1">Belongs to the HAD-like hydrolase superfamily.</text>
</comment>
<evidence type="ECO:0000256" key="1">
    <source>
        <dbReference type="ARBA" id="ARBA00007958"/>
    </source>
</evidence>
<keyword evidence="2" id="KW-0378">Hydrolase</keyword>
<dbReference type="SFLD" id="SFLDG01129">
    <property type="entry name" value="C1.5:_HAD__Beta-PGM__Phosphata"/>
    <property type="match status" value="1"/>
</dbReference>
<gene>
    <name evidence="2" type="ORF">J2753_002259</name>
</gene>
<accession>A0A8T4GXN9</accession>
<keyword evidence="3" id="KW-1185">Reference proteome</keyword>
<dbReference type="PANTHER" id="PTHR43434">
    <property type="entry name" value="PHOSPHOGLYCOLATE PHOSPHATASE"/>
    <property type="match status" value="1"/>
</dbReference>
<protein>
    <submittedName>
        <fullName evidence="2">HAD superfamily hydrolase (TIGR01548 family)</fullName>
    </submittedName>
</protein>
<comment type="caution">
    <text evidence="2">The sequence shown here is derived from an EMBL/GenBank/DDBJ whole genome shotgun (WGS) entry which is preliminary data.</text>
</comment>
<organism evidence="2 3">
    <name type="scientific">Halolamina salifodinae</name>
    <dbReference type="NCBI Taxonomy" id="1202767"/>
    <lineage>
        <taxon>Archaea</taxon>
        <taxon>Methanobacteriati</taxon>
        <taxon>Methanobacteriota</taxon>
        <taxon>Stenosarchaea group</taxon>
        <taxon>Halobacteria</taxon>
        <taxon>Halobacteriales</taxon>
        <taxon>Haloferacaceae</taxon>
    </lineage>
</organism>
<dbReference type="NCBIfam" id="TIGR01549">
    <property type="entry name" value="HAD-SF-IA-v1"/>
    <property type="match status" value="1"/>
</dbReference>
<dbReference type="PANTHER" id="PTHR43434:SF1">
    <property type="entry name" value="PHOSPHOGLYCOLATE PHOSPHATASE"/>
    <property type="match status" value="1"/>
</dbReference>
<dbReference type="InterPro" id="IPR050155">
    <property type="entry name" value="HAD-like_hydrolase_sf"/>
</dbReference>